<dbReference type="PROSITE" id="PS01154">
    <property type="entry name" value="RNA_POL_L_13KD"/>
    <property type="match status" value="1"/>
</dbReference>
<comment type="similarity">
    <text evidence="5">Belongs to the archaeal Rpo11/eukaryotic RPB11/RPC19 RNA polymerase subunit family.</text>
</comment>
<dbReference type="InterPro" id="IPR009025">
    <property type="entry name" value="RBP11-like_dimer"/>
</dbReference>
<keyword evidence="4" id="KW-0539">Nucleus</keyword>
<dbReference type="GO" id="GO:0006383">
    <property type="term" value="P:transcription by RNA polymerase III"/>
    <property type="evidence" value="ECO:0007669"/>
    <property type="project" value="TreeGrafter"/>
</dbReference>
<dbReference type="GO" id="GO:0006362">
    <property type="term" value="P:transcription elongation by RNA polymerase I"/>
    <property type="evidence" value="ECO:0007669"/>
    <property type="project" value="TreeGrafter"/>
</dbReference>
<protein>
    <recommendedName>
        <fullName evidence="6">DNA-directed RNA polymerase RBP11-like dimerisation domain-containing protein</fullName>
    </recommendedName>
</protein>
<evidence type="ECO:0000256" key="5">
    <source>
        <dbReference type="ARBA" id="ARBA00025751"/>
    </source>
</evidence>
<organism evidence="8">
    <name type="scientific">Tetraselmis chuii</name>
    <dbReference type="NCBI Taxonomy" id="63592"/>
    <lineage>
        <taxon>Eukaryota</taxon>
        <taxon>Viridiplantae</taxon>
        <taxon>Chlorophyta</taxon>
        <taxon>core chlorophytes</taxon>
        <taxon>Chlorodendrophyceae</taxon>
        <taxon>Chlorodendrales</taxon>
        <taxon>Chlorodendraceae</taxon>
        <taxon>Tetraselmis</taxon>
    </lineage>
</organism>
<dbReference type="EMBL" id="HBGG01007784">
    <property type="protein sequence ID" value="CAD9201662.1"/>
    <property type="molecule type" value="Transcribed_RNA"/>
</dbReference>
<dbReference type="GO" id="GO:0005666">
    <property type="term" value="C:RNA polymerase III complex"/>
    <property type="evidence" value="ECO:0007669"/>
    <property type="project" value="TreeGrafter"/>
</dbReference>
<dbReference type="InterPro" id="IPR008193">
    <property type="entry name" value="RNA_pol_Rpb11_13-16kDa_CS"/>
</dbReference>
<dbReference type="InterPro" id="IPR022905">
    <property type="entry name" value="Rpo11-like"/>
</dbReference>
<evidence type="ECO:0000259" key="6">
    <source>
        <dbReference type="Pfam" id="PF13656"/>
    </source>
</evidence>
<dbReference type="InterPro" id="IPR033898">
    <property type="entry name" value="RNAP_AC19"/>
</dbReference>
<dbReference type="AlphaFoldDB" id="A0A6U1EKQ2"/>
<evidence type="ECO:0000256" key="1">
    <source>
        <dbReference type="ARBA" id="ARBA00004123"/>
    </source>
</evidence>
<dbReference type="GO" id="GO:0046983">
    <property type="term" value="F:protein dimerization activity"/>
    <property type="evidence" value="ECO:0007669"/>
    <property type="project" value="InterPro"/>
</dbReference>
<dbReference type="GO" id="GO:0003899">
    <property type="term" value="F:DNA-directed RNA polymerase activity"/>
    <property type="evidence" value="ECO:0007669"/>
    <property type="project" value="InterPro"/>
</dbReference>
<dbReference type="GO" id="GO:0003677">
    <property type="term" value="F:DNA binding"/>
    <property type="evidence" value="ECO:0007669"/>
    <property type="project" value="InterPro"/>
</dbReference>
<name>A0A6U1EKQ2_9CHLO</name>
<dbReference type="EMBL" id="HBGG01007785">
    <property type="protein sequence ID" value="CAD9201663.1"/>
    <property type="molecule type" value="Transcribed_RNA"/>
</dbReference>
<dbReference type="SUPFAM" id="SSF55257">
    <property type="entry name" value="RBP11-like subunits of RNA polymerase"/>
    <property type="match status" value="1"/>
</dbReference>
<dbReference type="CDD" id="cd07029">
    <property type="entry name" value="RNAP_I_III_AC19"/>
    <property type="match status" value="1"/>
</dbReference>
<keyword evidence="2" id="KW-0240">DNA-directed RNA polymerase</keyword>
<dbReference type="Pfam" id="PF13656">
    <property type="entry name" value="RNA_pol_L_2"/>
    <property type="match status" value="1"/>
</dbReference>
<proteinExistence type="inferred from homology"/>
<evidence type="ECO:0000256" key="3">
    <source>
        <dbReference type="ARBA" id="ARBA00023163"/>
    </source>
</evidence>
<feature type="domain" description="DNA-directed RNA polymerase RBP11-like dimerisation" evidence="6">
    <location>
        <begin position="11"/>
        <end position="82"/>
    </location>
</feature>
<dbReference type="Gene3D" id="3.30.1360.10">
    <property type="entry name" value="RNA polymerase, RBP11-like subunit"/>
    <property type="match status" value="1"/>
</dbReference>
<dbReference type="PANTHER" id="PTHR13946:SF28">
    <property type="entry name" value="DNA-DIRECTED RNA POLYMERASES I AND III SUBUNIT RPAC2"/>
    <property type="match status" value="1"/>
</dbReference>
<evidence type="ECO:0000313" key="8">
    <source>
        <dbReference type="EMBL" id="CAD9201663.1"/>
    </source>
</evidence>
<dbReference type="GO" id="GO:0005736">
    <property type="term" value="C:RNA polymerase I complex"/>
    <property type="evidence" value="ECO:0007669"/>
    <property type="project" value="TreeGrafter"/>
</dbReference>
<dbReference type="InterPro" id="IPR036603">
    <property type="entry name" value="RBP11-like"/>
</dbReference>
<evidence type="ECO:0000256" key="2">
    <source>
        <dbReference type="ARBA" id="ARBA00022478"/>
    </source>
</evidence>
<accession>A0A6U1EKQ2</accession>
<comment type="subcellular location">
    <subcellularLocation>
        <location evidence="1">Nucleus</location>
    </subcellularLocation>
</comment>
<evidence type="ECO:0000313" key="7">
    <source>
        <dbReference type="EMBL" id="CAD9201662.1"/>
    </source>
</evidence>
<dbReference type="PANTHER" id="PTHR13946">
    <property type="entry name" value="DNA-DIRECTED RNA POLYMERASE I,II,III"/>
    <property type="match status" value="1"/>
</dbReference>
<reference evidence="8" key="1">
    <citation type="submission" date="2021-01" db="EMBL/GenBank/DDBJ databases">
        <authorList>
            <person name="Corre E."/>
            <person name="Pelletier E."/>
            <person name="Niang G."/>
            <person name="Scheremetjew M."/>
            <person name="Finn R."/>
            <person name="Kale V."/>
            <person name="Holt S."/>
            <person name="Cochrane G."/>
            <person name="Meng A."/>
            <person name="Brown T."/>
            <person name="Cohen L."/>
        </authorList>
    </citation>
    <scope>NUCLEOTIDE SEQUENCE</scope>
    <source>
        <strain evidence="8">PLY429</strain>
    </source>
</reference>
<dbReference type="HAMAP" id="MF_00261">
    <property type="entry name" value="RNApol_arch_Rpo11"/>
    <property type="match status" value="1"/>
</dbReference>
<evidence type="ECO:0000256" key="4">
    <source>
        <dbReference type="ARBA" id="ARBA00023242"/>
    </source>
</evidence>
<sequence length="105" mass="11740">MHADKDAAGHTFSLENEDHTLANTLRYMLNGSLQVEFAGYSIPHPSENMVNIRVQTTGEKSAREVFRESLGQLAEQTEHIKSTFQQAVAEFKAKQGSEPMQEDSD</sequence>
<keyword evidence="3" id="KW-0804">Transcription</keyword>
<gene>
    <name evidence="7" type="ORF">TCHU04912_LOCUS3895</name>
    <name evidence="8" type="ORF">TCHU04912_LOCUS3896</name>
</gene>